<sequence length="26" mass="2978">GKDKRKNDKKSKQKSEYLAPKAGIMK</sequence>
<dbReference type="EMBL" id="BKCJ011774131">
    <property type="protein sequence ID" value="GFD51771.1"/>
    <property type="molecule type" value="Genomic_DNA"/>
</dbReference>
<reference evidence="2" key="1">
    <citation type="journal article" date="2019" name="Sci. Rep.">
        <title>Draft genome of Tanacetum cinerariifolium, the natural source of mosquito coil.</title>
        <authorList>
            <person name="Yamashiro T."/>
            <person name="Shiraishi A."/>
            <person name="Satake H."/>
            <person name="Nakayama K."/>
        </authorList>
    </citation>
    <scope>NUCLEOTIDE SEQUENCE</scope>
</reference>
<evidence type="ECO:0000313" key="2">
    <source>
        <dbReference type="EMBL" id="GFD51771.1"/>
    </source>
</evidence>
<protein>
    <submittedName>
        <fullName evidence="2">Uncharacterized protein</fullName>
    </submittedName>
</protein>
<evidence type="ECO:0000256" key="1">
    <source>
        <dbReference type="SAM" id="MobiDB-lite"/>
    </source>
</evidence>
<name>A0A699X3U8_TANCI</name>
<organism evidence="2">
    <name type="scientific">Tanacetum cinerariifolium</name>
    <name type="common">Dalmatian daisy</name>
    <name type="synonym">Chrysanthemum cinerariifolium</name>
    <dbReference type="NCBI Taxonomy" id="118510"/>
    <lineage>
        <taxon>Eukaryota</taxon>
        <taxon>Viridiplantae</taxon>
        <taxon>Streptophyta</taxon>
        <taxon>Embryophyta</taxon>
        <taxon>Tracheophyta</taxon>
        <taxon>Spermatophyta</taxon>
        <taxon>Magnoliopsida</taxon>
        <taxon>eudicotyledons</taxon>
        <taxon>Gunneridae</taxon>
        <taxon>Pentapetalae</taxon>
        <taxon>asterids</taxon>
        <taxon>campanulids</taxon>
        <taxon>Asterales</taxon>
        <taxon>Asteraceae</taxon>
        <taxon>Asteroideae</taxon>
        <taxon>Anthemideae</taxon>
        <taxon>Anthemidinae</taxon>
        <taxon>Tanacetum</taxon>
    </lineage>
</organism>
<feature type="non-terminal residue" evidence="2">
    <location>
        <position position="1"/>
    </location>
</feature>
<proteinExistence type="predicted"/>
<comment type="caution">
    <text evidence="2">The sequence shown here is derived from an EMBL/GenBank/DDBJ whole genome shotgun (WGS) entry which is preliminary data.</text>
</comment>
<gene>
    <name evidence="2" type="ORF">Tci_923740</name>
</gene>
<dbReference type="AlphaFoldDB" id="A0A699X3U8"/>
<feature type="region of interest" description="Disordered" evidence="1">
    <location>
        <begin position="1"/>
        <end position="26"/>
    </location>
</feature>
<accession>A0A699X3U8</accession>